<dbReference type="Pfam" id="PF00031">
    <property type="entry name" value="Cystatin"/>
    <property type="match status" value="1"/>
</dbReference>
<dbReference type="GO" id="GO:0004869">
    <property type="term" value="F:cysteine-type endopeptidase inhibitor activity"/>
    <property type="evidence" value="ECO:0007669"/>
    <property type="project" value="UniProtKB-KW"/>
</dbReference>
<feature type="domain" description="Cystatin" evidence="6">
    <location>
        <begin position="9"/>
        <end position="83"/>
    </location>
</feature>
<dbReference type="EMBL" id="VFJC01000024">
    <property type="protein sequence ID" value="KAB5530558.1"/>
    <property type="molecule type" value="Genomic_DNA"/>
</dbReference>
<organism evidence="7 8">
    <name type="scientific">Pangasianodon hypophthalmus</name>
    <name type="common">Striped catfish</name>
    <name type="synonym">Helicophagus hypophthalmus</name>
    <dbReference type="NCBI Taxonomy" id="310915"/>
    <lineage>
        <taxon>Eukaryota</taxon>
        <taxon>Metazoa</taxon>
        <taxon>Chordata</taxon>
        <taxon>Craniata</taxon>
        <taxon>Vertebrata</taxon>
        <taxon>Euteleostomi</taxon>
        <taxon>Actinopterygii</taxon>
        <taxon>Neopterygii</taxon>
        <taxon>Teleostei</taxon>
        <taxon>Ostariophysi</taxon>
        <taxon>Siluriformes</taxon>
        <taxon>Pangasiidae</taxon>
        <taxon>Pangasianodon</taxon>
    </lineage>
</organism>
<evidence type="ECO:0000256" key="2">
    <source>
        <dbReference type="ARBA" id="ARBA00009403"/>
    </source>
</evidence>
<comment type="similarity">
    <text evidence="2">Belongs to the cystatin family.</text>
</comment>
<evidence type="ECO:0000256" key="5">
    <source>
        <dbReference type="ARBA" id="ARBA00022704"/>
    </source>
</evidence>
<dbReference type="OrthoDB" id="6115262at2759"/>
<gene>
    <name evidence="7" type="ORF">PHYPO_G00130750</name>
</gene>
<evidence type="ECO:0000313" key="7">
    <source>
        <dbReference type="EMBL" id="KAB5530558.1"/>
    </source>
</evidence>
<dbReference type="PANTHER" id="PTHR11414">
    <property type="entry name" value="CYSTATIN FAMILY MEMBER"/>
    <property type="match status" value="1"/>
</dbReference>
<dbReference type="Proteomes" id="UP000327468">
    <property type="component" value="Chromosome 23"/>
</dbReference>
<dbReference type="PANTHER" id="PTHR11414:SF21">
    <property type="entry name" value="CYSTATIN 14A, TANDEM DUPLICATE 1-RELATED"/>
    <property type="match status" value="1"/>
</dbReference>
<proteinExistence type="inferred from homology"/>
<dbReference type="Gene3D" id="3.10.450.10">
    <property type="match status" value="1"/>
</dbReference>
<keyword evidence="8" id="KW-1185">Reference proteome</keyword>
<name>A0A5N5KJZ0_PANHP</name>
<dbReference type="AlphaFoldDB" id="A0A5N5KJZ0"/>
<dbReference type="GO" id="GO:0005829">
    <property type="term" value="C:cytosol"/>
    <property type="evidence" value="ECO:0007669"/>
    <property type="project" value="TreeGrafter"/>
</dbReference>
<comment type="caution">
    <text evidence="7">The sequence shown here is derived from an EMBL/GenBank/DDBJ whole genome shotgun (WGS) entry which is preliminary data.</text>
</comment>
<evidence type="ECO:0000256" key="3">
    <source>
        <dbReference type="ARBA" id="ARBA00022490"/>
    </source>
</evidence>
<comment type="subcellular location">
    <subcellularLocation>
        <location evidence="1">Cytoplasm</location>
    </subcellularLocation>
</comment>
<dbReference type="InterPro" id="IPR046350">
    <property type="entry name" value="Cystatin_sf"/>
</dbReference>
<accession>A0A5N5KJZ0</accession>
<protein>
    <recommendedName>
        <fullName evidence="6">Cystatin domain-containing protein</fullName>
    </recommendedName>
</protein>
<keyword evidence="3" id="KW-0963">Cytoplasm</keyword>
<evidence type="ECO:0000256" key="1">
    <source>
        <dbReference type="ARBA" id="ARBA00004496"/>
    </source>
</evidence>
<keyword evidence="5" id="KW-0789">Thiol protease inhibitor</keyword>
<sequence>MCTMVIAGGWSEWKEVDDEVKKICLLLKSEAEKKTKRKFPVYLPLTYRHQVVAGSNYEMKVYVGNDSCLFLKVFQGLGSDAKLELQKAAVLPLPSIIIH</sequence>
<dbReference type="PRINTS" id="PR00295">
    <property type="entry name" value="STEFINA"/>
</dbReference>
<evidence type="ECO:0000313" key="8">
    <source>
        <dbReference type="Proteomes" id="UP000327468"/>
    </source>
</evidence>
<evidence type="ECO:0000256" key="4">
    <source>
        <dbReference type="ARBA" id="ARBA00022690"/>
    </source>
</evidence>
<dbReference type="InterPro" id="IPR001713">
    <property type="entry name" value="Prot_inh_stefin"/>
</dbReference>
<evidence type="ECO:0000259" key="6">
    <source>
        <dbReference type="Pfam" id="PF00031"/>
    </source>
</evidence>
<reference evidence="7 8" key="1">
    <citation type="submission" date="2019-06" db="EMBL/GenBank/DDBJ databases">
        <title>A chromosome-scale genome assembly of the striped catfish, Pangasianodon hypophthalmus.</title>
        <authorList>
            <person name="Wen M."/>
            <person name="Zahm M."/>
            <person name="Roques C."/>
            <person name="Cabau C."/>
            <person name="Klopp C."/>
            <person name="Donnadieu C."/>
            <person name="Jouanno E."/>
            <person name="Avarre J.-C."/>
            <person name="Campet M."/>
            <person name="Ha T.T.T."/>
            <person name="Dugue R."/>
            <person name="Lampietro C."/>
            <person name="Louis A."/>
            <person name="Herpin A."/>
            <person name="Echchiki A."/>
            <person name="Berthelot C."/>
            <person name="Parey E."/>
            <person name="Roest-Crollius H."/>
            <person name="Braasch I."/>
            <person name="Postlethwait J."/>
            <person name="Bobe J."/>
            <person name="Montfort J."/>
            <person name="Bouchez O."/>
            <person name="Begum T."/>
            <person name="Schartl M."/>
            <person name="Guiguen Y."/>
        </authorList>
    </citation>
    <scope>NUCLEOTIDE SEQUENCE [LARGE SCALE GENOMIC DNA]</scope>
    <source>
        <strain evidence="7 8">Indonesia</strain>
        <tissue evidence="7">Blood</tissue>
    </source>
</reference>
<dbReference type="SUPFAM" id="SSF54403">
    <property type="entry name" value="Cystatin/monellin"/>
    <property type="match status" value="1"/>
</dbReference>
<dbReference type="InterPro" id="IPR000010">
    <property type="entry name" value="Cystatin_dom"/>
</dbReference>
<keyword evidence="4" id="KW-0646">Protease inhibitor</keyword>